<dbReference type="RefSeq" id="WP_254094314.1">
    <property type="nucleotide sequence ID" value="NZ_JAHESC010000077.1"/>
</dbReference>
<dbReference type="AlphaFoldDB" id="A0AAP2DH96"/>
<reference evidence="1 2" key="1">
    <citation type="submission" date="2021-05" db="EMBL/GenBank/DDBJ databases">
        <title>A Polyphasic approach of four new species of the genus Ohtaekwangia: Ohtaekwangia histidinii sp. nov., Ohtaekwangia cretensis sp. nov., Ohtaekwangia indiensis sp. nov., Ohtaekwangia reichenbachii sp. nov. from diverse environment.</title>
        <authorList>
            <person name="Octaviana S."/>
        </authorList>
    </citation>
    <scope>NUCLEOTIDE SEQUENCE [LARGE SCALE GENOMIC DNA]</scope>
    <source>
        <strain evidence="1 2">PWU37</strain>
    </source>
</reference>
<comment type="caution">
    <text evidence="1">The sequence shown here is derived from an EMBL/GenBank/DDBJ whole genome shotgun (WGS) entry which is preliminary data.</text>
</comment>
<protein>
    <submittedName>
        <fullName evidence="1">Uncharacterized protein</fullName>
    </submittedName>
</protein>
<proteinExistence type="predicted"/>
<accession>A0AAP2DH96</accession>
<organism evidence="1 2">
    <name type="scientific">Dawidia soli</name>
    <dbReference type="NCBI Taxonomy" id="2782352"/>
    <lineage>
        <taxon>Bacteria</taxon>
        <taxon>Pseudomonadati</taxon>
        <taxon>Bacteroidota</taxon>
        <taxon>Cytophagia</taxon>
        <taxon>Cytophagales</taxon>
        <taxon>Chryseotaleaceae</taxon>
        <taxon>Dawidia</taxon>
    </lineage>
</organism>
<dbReference type="EMBL" id="JAHESC010000077">
    <property type="protein sequence ID" value="MBT1690655.1"/>
    <property type="molecule type" value="Genomic_DNA"/>
</dbReference>
<sequence length="64" mass="7517">MNRSEQENIHPKMSIEWLRTFEGFENFTDKEAEAALETIRAFSKVIIGVRDETIIRTGDQYEKP</sequence>
<evidence type="ECO:0000313" key="2">
    <source>
        <dbReference type="Proteomes" id="UP001319180"/>
    </source>
</evidence>
<evidence type="ECO:0000313" key="1">
    <source>
        <dbReference type="EMBL" id="MBT1690655.1"/>
    </source>
</evidence>
<dbReference type="Proteomes" id="UP001319180">
    <property type="component" value="Unassembled WGS sequence"/>
</dbReference>
<name>A0AAP2DH96_9BACT</name>
<gene>
    <name evidence="1" type="ORF">KK078_29085</name>
</gene>
<keyword evidence="2" id="KW-1185">Reference proteome</keyword>